<evidence type="ECO:0000256" key="1">
    <source>
        <dbReference type="ARBA" id="ARBA00001971"/>
    </source>
</evidence>
<evidence type="ECO:0000256" key="11">
    <source>
        <dbReference type="ARBA" id="ARBA00023136"/>
    </source>
</evidence>
<proteinExistence type="inferred from homology"/>
<evidence type="ECO:0000256" key="6">
    <source>
        <dbReference type="ARBA" id="ARBA00022723"/>
    </source>
</evidence>
<keyword evidence="14" id="KW-1185">Reference proteome</keyword>
<evidence type="ECO:0000256" key="4">
    <source>
        <dbReference type="ARBA" id="ARBA00022617"/>
    </source>
</evidence>
<dbReference type="SUPFAM" id="SSF48264">
    <property type="entry name" value="Cytochrome P450"/>
    <property type="match status" value="1"/>
</dbReference>
<dbReference type="GO" id="GO:0020037">
    <property type="term" value="F:heme binding"/>
    <property type="evidence" value="ECO:0007669"/>
    <property type="project" value="InterPro"/>
</dbReference>
<dbReference type="PRINTS" id="PR00385">
    <property type="entry name" value="P450"/>
</dbReference>
<dbReference type="GO" id="GO:0016491">
    <property type="term" value="F:oxidoreductase activity"/>
    <property type="evidence" value="ECO:0000318"/>
    <property type="project" value="GO_Central"/>
</dbReference>
<dbReference type="PRINTS" id="PR00463">
    <property type="entry name" value="EP450I"/>
</dbReference>
<dbReference type="GO" id="GO:0016020">
    <property type="term" value="C:membrane"/>
    <property type="evidence" value="ECO:0007669"/>
    <property type="project" value="UniProtKB-SubCell"/>
</dbReference>
<dbReference type="GO" id="GO:0005506">
    <property type="term" value="F:iron ion binding"/>
    <property type="evidence" value="ECO:0007669"/>
    <property type="project" value="InterPro"/>
</dbReference>
<evidence type="ECO:0000256" key="12">
    <source>
        <dbReference type="PIRSR" id="PIRSR602401-1"/>
    </source>
</evidence>
<evidence type="ECO:0000256" key="2">
    <source>
        <dbReference type="ARBA" id="ARBA00004167"/>
    </source>
</evidence>
<dbReference type="FunFam" id="1.10.630.10:FF:000126">
    <property type="entry name" value="Predicted protein"/>
    <property type="match status" value="1"/>
</dbReference>
<dbReference type="CDD" id="cd11072">
    <property type="entry name" value="CYP71-like"/>
    <property type="match status" value="1"/>
</dbReference>
<dbReference type="SMR" id="A0A067F6J8"/>
<gene>
    <name evidence="13" type="ORF">CISIN_1g035527mg</name>
</gene>
<dbReference type="InterPro" id="IPR002401">
    <property type="entry name" value="Cyt_P450_E_grp-I"/>
</dbReference>
<organism evidence="13 14">
    <name type="scientific">Citrus sinensis</name>
    <name type="common">Sweet orange</name>
    <name type="synonym">Citrus aurantium var. sinensis</name>
    <dbReference type="NCBI Taxonomy" id="2711"/>
    <lineage>
        <taxon>Eukaryota</taxon>
        <taxon>Viridiplantae</taxon>
        <taxon>Streptophyta</taxon>
        <taxon>Embryophyta</taxon>
        <taxon>Tracheophyta</taxon>
        <taxon>Spermatophyta</taxon>
        <taxon>Magnoliopsida</taxon>
        <taxon>eudicotyledons</taxon>
        <taxon>Gunneridae</taxon>
        <taxon>Pentapetalae</taxon>
        <taxon>rosids</taxon>
        <taxon>malvids</taxon>
        <taxon>Sapindales</taxon>
        <taxon>Rutaceae</taxon>
        <taxon>Aurantioideae</taxon>
        <taxon>Citrus</taxon>
    </lineage>
</organism>
<comment type="cofactor">
    <cofactor evidence="1 12">
        <name>heme</name>
        <dbReference type="ChEBI" id="CHEBI:30413"/>
    </cofactor>
</comment>
<keyword evidence="6 12" id="KW-0479">Metal-binding</keyword>
<keyword evidence="8" id="KW-0560">Oxidoreductase</keyword>
<evidence type="ECO:0000256" key="5">
    <source>
        <dbReference type="ARBA" id="ARBA00022692"/>
    </source>
</evidence>
<keyword evidence="9 12" id="KW-0408">Iron</keyword>
<keyword evidence="10" id="KW-0503">Monooxygenase</keyword>
<feature type="binding site" description="axial binding residue" evidence="12">
    <location>
        <position position="464"/>
    </location>
    <ligand>
        <name>heme</name>
        <dbReference type="ChEBI" id="CHEBI:30413"/>
    </ligand>
    <ligandPart>
        <name>Fe</name>
        <dbReference type="ChEBI" id="CHEBI:18248"/>
    </ligandPart>
</feature>
<keyword evidence="4 12" id="KW-0349">Heme</keyword>
<dbReference type="AlphaFoldDB" id="A0A067F6J8"/>
<dbReference type="InterPro" id="IPR001128">
    <property type="entry name" value="Cyt_P450"/>
</dbReference>
<evidence type="ECO:0000256" key="7">
    <source>
        <dbReference type="ARBA" id="ARBA00022989"/>
    </source>
</evidence>
<dbReference type="PANTHER" id="PTHR47955:SF22">
    <property type="entry name" value="CYTOCHROME P450 83B1-LIKE"/>
    <property type="match status" value="1"/>
</dbReference>
<evidence type="ECO:0000313" key="13">
    <source>
        <dbReference type="EMBL" id="KDO62973.1"/>
    </source>
</evidence>
<evidence type="ECO:0000256" key="9">
    <source>
        <dbReference type="ARBA" id="ARBA00023004"/>
    </source>
</evidence>
<evidence type="ECO:0000256" key="10">
    <source>
        <dbReference type="ARBA" id="ARBA00023033"/>
    </source>
</evidence>
<dbReference type="EMBL" id="KK784915">
    <property type="protein sequence ID" value="KDO62973.1"/>
    <property type="molecule type" value="Genomic_DNA"/>
</dbReference>
<dbReference type="Pfam" id="PF00067">
    <property type="entry name" value="p450"/>
    <property type="match status" value="2"/>
</dbReference>
<evidence type="ECO:0000256" key="8">
    <source>
        <dbReference type="ARBA" id="ARBA00023002"/>
    </source>
</evidence>
<accession>A0A067F6J8</accession>
<keyword evidence="5" id="KW-0812">Transmembrane</keyword>
<dbReference type="Gene3D" id="1.10.630.10">
    <property type="entry name" value="Cytochrome P450"/>
    <property type="match status" value="1"/>
</dbReference>
<dbReference type="STRING" id="2711.A0A067F6J8"/>
<comment type="subcellular location">
    <subcellularLocation>
        <location evidence="2">Membrane</location>
        <topology evidence="2">Single-pass membrane protein</topology>
    </subcellularLocation>
</comment>
<keyword evidence="11" id="KW-0472">Membrane</keyword>
<evidence type="ECO:0008006" key="15">
    <source>
        <dbReference type="Google" id="ProtNLM"/>
    </source>
</evidence>
<evidence type="ECO:0000256" key="3">
    <source>
        <dbReference type="ARBA" id="ARBA00010617"/>
    </source>
</evidence>
<dbReference type="GO" id="GO:0016705">
    <property type="term" value="F:oxidoreductase activity, acting on paired donors, with incorporation or reduction of molecular oxygen"/>
    <property type="evidence" value="ECO:0007669"/>
    <property type="project" value="InterPro"/>
</dbReference>
<dbReference type="PANTHER" id="PTHR47955">
    <property type="entry name" value="CYTOCHROME P450 FAMILY 71 PROTEIN"/>
    <property type="match status" value="1"/>
</dbReference>
<dbReference type="Proteomes" id="UP000027120">
    <property type="component" value="Unassembled WGS sequence"/>
</dbReference>
<sequence>MALLVLVILFCLPIFLLFLLQKHRKNTRAKLPPGPPGLPLIGNLHQLDATNLAFCFWKLSKQYGPIFSLRLGFRPTIVISSAKLAKEAFKTHDLQFSSRPALSGTQKLSYNFLGLTLTPHYNSWREMKKKFVTHILSANRTEQFRQVQTEEIFLGAQYGRRKSDGLNQKKIYISKLSAAPAAAADDYVSSEAPINLSEIAMTLIRYIIFRVGFGKRFEDEGTAAVSRLHSVFAETQAMVGRVFFRDCLPFVGCWLDSLTGWNRRLRNNFSDCDKVYQQLIEDHLDPKRPKVAEQEDLIDVLLTEMKIADDHQTFDSIKSTIMENIAAMDTIKVTLEWAMTNLMKNPEAMKKVQKEVRYVVKDKGFVDEDDLPRLEYLKAVVKETLRFQPAAQFLPRETTERCVIDGYHIPAKTTVFVNVLAIGRDGQVWDKPDEFIPERFVGSNIDMGGQNFEFIPFGAGRRICTGLPIAMPIVELALANLLYKLDWTMPHGMEIDDLDYDANPGFTQHKKNPLRLAATKFI</sequence>
<reference evidence="13 14" key="1">
    <citation type="submission" date="2014-04" db="EMBL/GenBank/DDBJ databases">
        <authorList>
            <consortium name="International Citrus Genome Consortium"/>
            <person name="Gmitter F."/>
            <person name="Chen C."/>
            <person name="Farmerie W."/>
            <person name="Harkins T."/>
            <person name="Desany B."/>
            <person name="Mohiuddin M."/>
            <person name="Kodira C."/>
            <person name="Borodovsky M."/>
            <person name="Lomsadze A."/>
            <person name="Burns P."/>
            <person name="Jenkins J."/>
            <person name="Prochnik S."/>
            <person name="Shu S."/>
            <person name="Chapman J."/>
            <person name="Pitluck S."/>
            <person name="Schmutz J."/>
            <person name="Rokhsar D."/>
        </authorList>
    </citation>
    <scope>NUCLEOTIDE SEQUENCE</scope>
</reference>
<dbReference type="GO" id="GO:0004497">
    <property type="term" value="F:monooxygenase activity"/>
    <property type="evidence" value="ECO:0007669"/>
    <property type="project" value="UniProtKB-KW"/>
</dbReference>
<name>A0A067F6J8_CITSI</name>
<protein>
    <recommendedName>
        <fullName evidence="15">Cytochrome P450</fullName>
    </recommendedName>
</protein>
<dbReference type="InterPro" id="IPR036396">
    <property type="entry name" value="Cyt_P450_sf"/>
</dbReference>
<evidence type="ECO:0000313" key="14">
    <source>
        <dbReference type="Proteomes" id="UP000027120"/>
    </source>
</evidence>
<keyword evidence="7" id="KW-1133">Transmembrane helix</keyword>
<comment type="similarity">
    <text evidence="3">Belongs to the cytochrome P450 family.</text>
</comment>